<name>L1J591_GUITC</name>
<dbReference type="PaxDb" id="55529-EKX43708"/>
<feature type="region of interest" description="Disordered" evidence="1">
    <location>
        <begin position="418"/>
        <end position="453"/>
    </location>
</feature>
<proteinExistence type="predicted"/>
<feature type="compositionally biased region" description="Polar residues" evidence="1">
    <location>
        <begin position="418"/>
        <end position="432"/>
    </location>
</feature>
<reference evidence="3 5" key="1">
    <citation type="journal article" date="2012" name="Nature">
        <title>Algal genomes reveal evolutionary mosaicism and the fate of nucleomorphs.</title>
        <authorList>
            <consortium name="DOE Joint Genome Institute"/>
            <person name="Curtis B.A."/>
            <person name="Tanifuji G."/>
            <person name="Burki F."/>
            <person name="Gruber A."/>
            <person name="Irimia M."/>
            <person name="Maruyama S."/>
            <person name="Arias M.C."/>
            <person name="Ball S.G."/>
            <person name="Gile G.H."/>
            <person name="Hirakawa Y."/>
            <person name="Hopkins J.F."/>
            <person name="Kuo A."/>
            <person name="Rensing S.A."/>
            <person name="Schmutz J."/>
            <person name="Symeonidi A."/>
            <person name="Elias M."/>
            <person name="Eveleigh R.J."/>
            <person name="Herman E.K."/>
            <person name="Klute M.J."/>
            <person name="Nakayama T."/>
            <person name="Obornik M."/>
            <person name="Reyes-Prieto A."/>
            <person name="Armbrust E.V."/>
            <person name="Aves S.J."/>
            <person name="Beiko R.G."/>
            <person name="Coutinho P."/>
            <person name="Dacks J.B."/>
            <person name="Durnford D.G."/>
            <person name="Fast N.M."/>
            <person name="Green B.R."/>
            <person name="Grisdale C.J."/>
            <person name="Hempel F."/>
            <person name="Henrissat B."/>
            <person name="Hoppner M.P."/>
            <person name="Ishida K."/>
            <person name="Kim E."/>
            <person name="Koreny L."/>
            <person name="Kroth P.G."/>
            <person name="Liu Y."/>
            <person name="Malik S.B."/>
            <person name="Maier U.G."/>
            <person name="McRose D."/>
            <person name="Mock T."/>
            <person name="Neilson J.A."/>
            <person name="Onodera N.T."/>
            <person name="Poole A.M."/>
            <person name="Pritham E.J."/>
            <person name="Richards T.A."/>
            <person name="Rocap G."/>
            <person name="Roy S.W."/>
            <person name="Sarai C."/>
            <person name="Schaack S."/>
            <person name="Shirato S."/>
            <person name="Slamovits C.H."/>
            <person name="Spencer D.F."/>
            <person name="Suzuki S."/>
            <person name="Worden A.Z."/>
            <person name="Zauner S."/>
            <person name="Barry K."/>
            <person name="Bell C."/>
            <person name="Bharti A.K."/>
            <person name="Crow J.A."/>
            <person name="Grimwood J."/>
            <person name="Kramer R."/>
            <person name="Lindquist E."/>
            <person name="Lucas S."/>
            <person name="Salamov A."/>
            <person name="McFadden G.I."/>
            <person name="Lane C.E."/>
            <person name="Keeling P.J."/>
            <person name="Gray M.W."/>
            <person name="Grigoriev I.V."/>
            <person name="Archibald J.M."/>
        </authorList>
    </citation>
    <scope>NUCLEOTIDE SEQUENCE</scope>
    <source>
        <strain evidence="3 5">CCMP2712</strain>
    </source>
</reference>
<dbReference type="PROSITE" id="PS50172">
    <property type="entry name" value="BRCT"/>
    <property type="match status" value="1"/>
</dbReference>
<dbReference type="PANTHER" id="PTHR45990:SF1">
    <property type="entry name" value="DNA REPAIR PROTEIN REV1"/>
    <property type="match status" value="1"/>
</dbReference>
<dbReference type="EnsemblProtists" id="EKX43708">
    <property type="protein sequence ID" value="EKX43708"/>
    <property type="gene ID" value="GUITHDRAFT_110164"/>
</dbReference>
<evidence type="ECO:0000313" key="4">
    <source>
        <dbReference type="EnsemblProtists" id="EKX43708"/>
    </source>
</evidence>
<dbReference type="EMBL" id="JH993008">
    <property type="protein sequence ID" value="EKX43708.1"/>
    <property type="molecule type" value="Genomic_DNA"/>
</dbReference>
<reference evidence="4" key="3">
    <citation type="submission" date="2015-06" db="UniProtKB">
        <authorList>
            <consortium name="EnsemblProtists"/>
        </authorList>
    </citation>
    <scope>IDENTIFICATION</scope>
</reference>
<feature type="region of interest" description="Disordered" evidence="1">
    <location>
        <begin position="1"/>
        <end position="29"/>
    </location>
</feature>
<feature type="region of interest" description="Disordered" evidence="1">
    <location>
        <begin position="219"/>
        <end position="259"/>
    </location>
</feature>
<dbReference type="InterPro" id="IPR001357">
    <property type="entry name" value="BRCT_dom"/>
</dbReference>
<feature type="compositionally biased region" description="Basic and acidic residues" evidence="1">
    <location>
        <begin position="273"/>
        <end position="288"/>
    </location>
</feature>
<dbReference type="GO" id="GO:0005634">
    <property type="term" value="C:nucleus"/>
    <property type="evidence" value="ECO:0007669"/>
    <property type="project" value="TreeGrafter"/>
</dbReference>
<keyword evidence="5" id="KW-1185">Reference proteome</keyword>
<evidence type="ECO:0000313" key="5">
    <source>
        <dbReference type="Proteomes" id="UP000011087"/>
    </source>
</evidence>
<feature type="compositionally biased region" description="Basic and acidic residues" evidence="1">
    <location>
        <begin position="741"/>
        <end position="769"/>
    </location>
</feature>
<gene>
    <name evidence="3" type="ORF">GUITHDRAFT_110164</name>
</gene>
<feature type="region of interest" description="Disordered" evidence="1">
    <location>
        <begin position="727"/>
        <end position="771"/>
    </location>
</feature>
<dbReference type="HOGENOM" id="CLU_326660_0_0_1"/>
<dbReference type="OrthoDB" id="427711at2759"/>
<feature type="region of interest" description="Disordered" evidence="1">
    <location>
        <begin position="168"/>
        <end position="190"/>
    </location>
</feature>
<dbReference type="GO" id="GO:0017125">
    <property type="term" value="F:deoxycytidyl transferase activity"/>
    <property type="evidence" value="ECO:0007669"/>
    <property type="project" value="TreeGrafter"/>
</dbReference>
<feature type="region of interest" description="Disordered" evidence="1">
    <location>
        <begin position="273"/>
        <end position="294"/>
    </location>
</feature>
<evidence type="ECO:0000256" key="1">
    <source>
        <dbReference type="SAM" id="MobiDB-lite"/>
    </source>
</evidence>
<evidence type="ECO:0000313" key="3">
    <source>
        <dbReference type="EMBL" id="EKX43708.1"/>
    </source>
</evidence>
<dbReference type="GeneID" id="17300454"/>
<feature type="compositionally biased region" description="Basic and acidic residues" evidence="1">
    <location>
        <begin position="16"/>
        <end position="27"/>
    </location>
</feature>
<dbReference type="GO" id="GO:0042276">
    <property type="term" value="P:error-prone translesion synthesis"/>
    <property type="evidence" value="ECO:0007669"/>
    <property type="project" value="TreeGrafter"/>
</dbReference>
<dbReference type="PANTHER" id="PTHR45990">
    <property type="entry name" value="DNA REPAIR PROTEIN REV1"/>
    <property type="match status" value="1"/>
</dbReference>
<feature type="compositionally biased region" description="Basic and acidic residues" evidence="1">
    <location>
        <begin position="571"/>
        <end position="621"/>
    </location>
</feature>
<dbReference type="SUPFAM" id="SSF52113">
    <property type="entry name" value="BRCT domain"/>
    <property type="match status" value="1"/>
</dbReference>
<reference evidence="5" key="2">
    <citation type="submission" date="2012-11" db="EMBL/GenBank/DDBJ databases">
        <authorList>
            <person name="Kuo A."/>
            <person name="Curtis B.A."/>
            <person name="Tanifuji G."/>
            <person name="Burki F."/>
            <person name="Gruber A."/>
            <person name="Irimia M."/>
            <person name="Maruyama S."/>
            <person name="Arias M.C."/>
            <person name="Ball S.G."/>
            <person name="Gile G.H."/>
            <person name="Hirakawa Y."/>
            <person name="Hopkins J.F."/>
            <person name="Rensing S.A."/>
            <person name="Schmutz J."/>
            <person name="Symeonidi A."/>
            <person name="Elias M."/>
            <person name="Eveleigh R.J."/>
            <person name="Herman E.K."/>
            <person name="Klute M.J."/>
            <person name="Nakayama T."/>
            <person name="Obornik M."/>
            <person name="Reyes-Prieto A."/>
            <person name="Armbrust E.V."/>
            <person name="Aves S.J."/>
            <person name="Beiko R.G."/>
            <person name="Coutinho P."/>
            <person name="Dacks J.B."/>
            <person name="Durnford D.G."/>
            <person name="Fast N.M."/>
            <person name="Green B.R."/>
            <person name="Grisdale C."/>
            <person name="Hempe F."/>
            <person name="Henrissat B."/>
            <person name="Hoppner M.P."/>
            <person name="Ishida K.-I."/>
            <person name="Kim E."/>
            <person name="Koreny L."/>
            <person name="Kroth P.G."/>
            <person name="Liu Y."/>
            <person name="Malik S.-B."/>
            <person name="Maier U.G."/>
            <person name="McRose D."/>
            <person name="Mock T."/>
            <person name="Neilson J.A."/>
            <person name="Onodera N.T."/>
            <person name="Poole A.M."/>
            <person name="Pritham E.J."/>
            <person name="Richards T.A."/>
            <person name="Rocap G."/>
            <person name="Roy S.W."/>
            <person name="Sarai C."/>
            <person name="Schaack S."/>
            <person name="Shirato S."/>
            <person name="Slamovits C.H."/>
            <person name="Spencer D.F."/>
            <person name="Suzuki S."/>
            <person name="Worden A.Z."/>
            <person name="Zauner S."/>
            <person name="Barry K."/>
            <person name="Bell C."/>
            <person name="Bharti A.K."/>
            <person name="Crow J.A."/>
            <person name="Grimwood J."/>
            <person name="Kramer R."/>
            <person name="Lindquist E."/>
            <person name="Lucas S."/>
            <person name="Salamov A."/>
            <person name="McFadden G.I."/>
            <person name="Lane C.E."/>
            <person name="Keeling P.J."/>
            <person name="Gray M.W."/>
            <person name="Grigoriev I.V."/>
            <person name="Archibald J.M."/>
        </authorList>
    </citation>
    <scope>NUCLEOTIDE SEQUENCE</scope>
    <source>
        <strain evidence="5">CCMP2712</strain>
    </source>
</reference>
<dbReference type="GO" id="GO:0070987">
    <property type="term" value="P:error-free translesion synthesis"/>
    <property type="evidence" value="ECO:0007669"/>
    <property type="project" value="TreeGrafter"/>
</dbReference>
<dbReference type="Proteomes" id="UP000011087">
    <property type="component" value="Unassembled WGS sequence"/>
</dbReference>
<dbReference type="GO" id="GO:0003887">
    <property type="term" value="F:DNA-directed DNA polymerase activity"/>
    <property type="evidence" value="ECO:0007669"/>
    <property type="project" value="TreeGrafter"/>
</dbReference>
<dbReference type="STRING" id="905079.L1J591"/>
<sequence length="882" mass="100299">MSFNTIVASEGEDGDNDKPNRFKDARAPKSSMGDFGEYFADKIRKLRETVQSERASETTGSVAIFRAQHGGRYEHYFDATVVTHVIAETLAETHFQRYRSMKRNIQVVRPAWISACVGLKAGELLSCSEFLLERTSLDIGQSSISSFLRAGGGKAKVVDALSLKPVGASRGNDDESIGQTQGKRERLPRFRMSQEFCAQVPIDNEKSCERKDWRREDGAENFHASRDSDEHEKRDNPTERREQNRHGQHETERSEPANELISTHNMYHESLERQMPESVKETHDDEAARVSALQQEEISAEELECILQVEKLLSSGGASSLGQESGRKHKRPKMHRCEETPTISWVGGEDNQRIDEDRNTSGSSYFQRVWQRKKRMLEVERSSAHGLCWGQRNASFEDDGKERLTVFVGCHDPLLASSSRGQLPTSGTNSMSDGKEEKGNLDGKEQVPGLPPELSTLSRMRHMRRKLQDELKQLSLLRFALTSCRLCLSSFIITGSCAAVLHFSALISEPPEQSDGLRLDGPEDLESHLETRLASGLRVPFHAGSGSELSGAFERYRSKSCEGDQSGIVKMSRDDVRRRMSMREETNVDRQEQREHEDKRDHQPSRQDRTAQQQAKKEREATSSSLVDPPRLSQIDPDIMKELPLEIRAELLLHLKGTSRSSAQDKKSDHNKKYTSAKLANKGKKQMKGMNFHSHPQPPSFHNDKLDQSVLKELQRSMGAEWVRENVKENYTTSSGTRKRAREEGPRRVKEELERERQHEHEQETEHESPVLQLPCGETARLRKAISDCSLIARERRLDAAYVLMRMLTRKQEDYPKWRRVLSAVMLQGQALVARLHRGVLKLEDRSLGQTKAWNQQLETEPETVAGIDPRYNFRDEVLLAA</sequence>
<dbReference type="InterPro" id="IPR036420">
    <property type="entry name" value="BRCT_dom_sf"/>
</dbReference>
<dbReference type="AlphaFoldDB" id="L1J591"/>
<organism evidence="3">
    <name type="scientific">Guillardia theta (strain CCMP2712)</name>
    <name type="common">Cryptophyte</name>
    <dbReference type="NCBI Taxonomy" id="905079"/>
    <lineage>
        <taxon>Eukaryota</taxon>
        <taxon>Cryptophyceae</taxon>
        <taxon>Pyrenomonadales</taxon>
        <taxon>Geminigeraceae</taxon>
        <taxon>Guillardia</taxon>
    </lineage>
</organism>
<feature type="region of interest" description="Disordered" evidence="1">
    <location>
        <begin position="316"/>
        <end position="337"/>
    </location>
</feature>
<accession>L1J591</accession>
<feature type="region of interest" description="Disordered" evidence="1">
    <location>
        <begin position="564"/>
        <end position="637"/>
    </location>
</feature>
<dbReference type="RefSeq" id="XP_005830688.1">
    <property type="nucleotide sequence ID" value="XM_005830631.1"/>
</dbReference>
<feature type="compositionally biased region" description="Basic and acidic residues" evidence="1">
    <location>
        <begin position="433"/>
        <end position="445"/>
    </location>
</feature>
<protein>
    <recommendedName>
        <fullName evidence="2">BRCT domain-containing protein</fullName>
    </recommendedName>
</protein>
<feature type="domain" description="BRCT" evidence="2">
    <location>
        <begin position="68"/>
        <end position="117"/>
    </location>
</feature>
<dbReference type="Gene3D" id="3.40.50.10190">
    <property type="entry name" value="BRCT domain"/>
    <property type="match status" value="1"/>
</dbReference>
<dbReference type="KEGG" id="gtt:GUITHDRAFT_110164"/>
<feature type="compositionally biased region" description="Basic and acidic residues" evidence="1">
    <location>
        <begin position="219"/>
        <end position="256"/>
    </location>
</feature>
<evidence type="ECO:0000259" key="2">
    <source>
        <dbReference type="PROSITE" id="PS50172"/>
    </source>
</evidence>